<evidence type="ECO:0000313" key="2">
    <source>
        <dbReference type="Proteomes" id="UP000305939"/>
    </source>
</evidence>
<accession>A0A4V3UYJ0</accession>
<gene>
    <name evidence="1" type="ORF">E7Z59_06225</name>
</gene>
<dbReference type="OrthoDB" id="820612at2"/>
<protein>
    <submittedName>
        <fullName evidence="1">Uncharacterized protein</fullName>
    </submittedName>
</protein>
<comment type="caution">
    <text evidence="1">The sequence shown here is derived from an EMBL/GenBank/DDBJ whole genome shotgun (WGS) entry which is preliminary data.</text>
</comment>
<name>A0A4V3UYJ0_9FLAO</name>
<evidence type="ECO:0000313" key="1">
    <source>
        <dbReference type="EMBL" id="THD69918.1"/>
    </source>
</evidence>
<organism evidence="1 2">
    <name type="scientific">Robertkochia marina</name>
    <dbReference type="NCBI Taxonomy" id="1227945"/>
    <lineage>
        <taxon>Bacteria</taxon>
        <taxon>Pseudomonadati</taxon>
        <taxon>Bacteroidota</taxon>
        <taxon>Flavobacteriia</taxon>
        <taxon>Flavobacteriales</taxon>
        <taxon>Flavobacteriaceae</taxon>
        <taxon>Robertkochia</taxon>
    </lineage>
</organism>
<proteinExistence type="predicted"/>
<reference evidence="1 2" key="1">
    <citation type="submission" date="2019-04" db="EMBL/GenBank/DDBJ databases">
        <title>Draft genome sequence of Robertkochia marina CC-AMO-30D.</title>
        <authorList>
            <person name="Hameed A."/>
            <person name="Lin S.-Y."/>
            <person name="Shahina M."/>
            <person name="Lai W.-A."/>
            <person name="Young C.-C."/>
        </authorList>
    </citation>
    <scope>NUCLEOTIDE SEQUENCE [LARGE SCALE GENOMIC DNA]</scope>
    <source>
        <strain evidence="1 2">CC-AMO-30D</strain>
    </source>
</reference>
<keyword evidence="2" id="KW-1185">Reference proteome</keyword>
<dbReference type="PROSITE" id="PS51257">
    <property type="entry name" value="PROKAR_LIPOPROTEIN"/>
    <property type="match status" value="1"/>
</dbReference>
<dbReference type="RefSeq" id="WP_136335409.1">
    <property type="nucleotide sequence ID" value="NZ_QXMP01000002.1"/>
</dbReference>
<dbReference type="Proteomes" id="UP000305939">
    <property type="component" value="Unassembled WGS sequence"/>
</dbReference>
<dbReference type="AlphaFoldDB" id="A0A4V3UYJ0"/>
<sequence>MKRIKSILTFGLLAATVSCVESDASIDELFDNTSRGAVLRTLDVSSPDFSISDPESVFSVTLEEQDEEEGALFESMDVYVSYTDNTPGKPDDNDYSKAEAFLKNIPASEWGTSALGLPEYTLEVSFGEALSALSIADTEFAGGDYFDIRLVLNLTDGRSFSSADGNGNIFTGSFFRSPFSYRSPIVCPATFDAPTVGTWTLSGQDSYGDGWNGASIDILVDGEQFLNFLVTEDQGDTNEVTFEIPSGATSIEVFYNSGAWDSEVTFQLISANGNTVLDLGPSPAAGVSLIDYCNSDL</sequence>
<dbReference type="EMBL" id="SSMC01000001">
    <property type="protein sequence ID" value="THD69918.1"/>
    <property type="molecule type" value="Genomic_DNA"/>
</dbReference>